<feature type="signal peptide" evidence="1">
    <location>
        <begin position="1"/>
        <end position="22"/>
    </location>
</feature>
<dbReference type="InParanoid" id="E0VEY1"/>
<sequence>MIAAKFCLSVIFAFLFLEVSNAAPCLSCLGAGVAPCLGAAGVAPCFAGGLPPCGAAAPACVANAFAPLQLSLPSCLPPPPMPLPIPSCLPASIPLQGCSTFSYLPIC</sequence>
<evidence type="ECO:0000313" key="2">
    <source>
        <dbReference type="EMBL" id="EEB11955.1"/>
    </source>
</evidence>
<dbReference type="AlphaFoldDB" id="E0VEY1"/>
<dbReference type="EMBL" id="DS235100">
    <property type="protein sequence ID" value="EEB11955.1"/>
    <property type="molecule type" value="Genomic_DNA"/>
</dbReference>
<dbReference type="KEGG" id="phu:Phum_PHUM146600"/>
<proteinExistence type="predicted"/>
<reference evidence="2" key="2">
    <citation type="submission" date="2007-04" db="EMBL/GenBank/DDBJ databases">
        <title>The genome of the human body louse.</title>
        <authorList>
            <consortium name="The Human Body Louse Genome Consortium"/>
            <person name="Kirkness E."/>
            <person name="Walenz B."/>
            <person name="Hass B."/>
            <person name="Bruggner R."/>
            <person name="Strausberg R."/>
        </authorList>
    </citation>
    <scope>NUCLEOTIDE SEQUENCE</scope>
    <source>
        <strain evidence="2">USDA</strain>
    </source>
</reference>
<gene>
    <name evidence="3" type="primary">8239484</name>
    <name evidence="2" type="ORF">Phum_PHUM146600</name>
</gene>
<feature type="chain" id="PRO_5014570074" evidence="1">
    <location>
        <begin position="23"/>
        <end position="107"/>
    </location>
</feature>
<accession>E0VEY1</accession>
<reference evidence="3" key="3">
    <citation type="submission" date="2020-05" db="UniProtKB">
        <authorList>
            <consortium name="EnsemblMetazoa"/>
        </authorList>
    </citation>
    <scope>IDENTIFICATION</scope>
    <source>
        <strain evidence="3">USDA</strain>
    </source>
</reference>
<dbReference type="GeneID" id="8239484"/>
<dbReference type="VEuPathDB" id="VectorBase:PHUM146600"/>
<protein>
    <submittedName>
        <fullName evidence="2 3">Uncharacterized protein</fullName>
    </submittedName>
</protein>
<name>E0VEY1_PEDHC</name>
<dbReference type="Proteomes" id="UP000009046">
    <property type="component" value="Unassembled WGS sequence"/>
</dbReference>
<dbReference type="HOGENOM" id="CLU_2213080_0_0_1"/>
<keyword evidence="1" id="KW-0732">Signal</keyword>
<dbReference type="CTD" id="8239484"/>
<dbReference type="EnsemblMetazoa" id="PHUM146600-RA">
    <property type="protein sequence ID" value="PHUM146600-PA"/>
    <property type="gene ID" value="PHUM146600"/>
</dbReference>
<evidence type="ECO:0000313" key="3">
    <source>
        <dbReference type="EnsemblMetazoa" id="PHUM146600-PA"/>
    </source>
</evidence>
<dbReference type="EMBL" id="AAZO01001697">
    <property type="status" value="NOT_ANNOTATED_CDS"/>
    <property type="molecule type" value="Genomic_DNA"/>
</dbReference>
<reference evidence="2" key="1">
    <citation type="submission" date="2007-04" db="EMBL/GenBank/DDBJ databases">
        <title>Annotation of Pediculus humanus corporis strain USDA.</title>
        <authorList>
            <person name="Kirkness E."/>
            <person name="Hannick L."/>
            <person name="Hass B."/>
            <person name="Bruggner R."/>
            <person name="Lawson D."/>
            <person name="Bidwell S."/>
            <person name="Joardar V."/>
            <person name="Caler E."/>
            <person name="Walenz B."/>
            <person name="Inman J."/>
            <person name="Schobel S."/>
            <person name="Galinsky K."/>
            <person name="Amedeo P."/>
            <person name="Strausberg R."/>
        </authorList>
    </citation>
    <scope>NUCLEOTIDE SEQUENCE</scope>
    <source>
        <strain evidence="2">USDA</strain>
    </source>
</reference>
<organism>
    <name type="scientific">Pediculus humanus subsp. corporis</name>
    <name type="common">Body louse</name>
    <dbReference type="NCBI Taxonomy" id="121224"/>
    <lineage>
        <taxon>Eukaryota</taxon>
        <taxon>Metazoa</taxon>
        <taxon>Ecdysozoa</taxon>
        <taxon>Arthropoda</taxon>
        <taxon>Hexapoda</taxon>
        <taxon>Insecta</taxon>
        <taxon>Pterygota</taxon>
        <taxon>Neoptera</taxon>
        <taxon>Paraneoptera</taxon>
        <taxon>Psocodea</taxon>
        <taxon>Troctomorpha</taxon>
        <taxon>Phthiraptera</taxon>
        <taxon>Anoplura</taxon>
        <taxon>Pediculidae</taxon>
        <taxon>Pediculus</taxon>
    </lineage>
</organism>
<evidence type="ECO:0000313" key="4">
    <source>
        <dbReference type="Proteomes" id="UP000009046"/>
    </source>
</evidence>
<evidence type="ECO:0000256" key="1">
    <source>
        <dbReference type="SAM" id="SignalP"/>
    </source>
</evidence>
<dbReference type="RefSeq" id="XP_002424693.1">
    <property type="nucleotide sequence ID" value="XM_002424648.1"/>
</dbReference>
<keyword evidence="4" id="KW-1185">Reference proteome</keyword>